<dbReference type="Proteomes" id="UP000076480">
    <property type="component" value="Unassembled WGS sequence"/>
</dbReference>
<accession>A0A166FXT9</accession>
<evidence type="ECO:0000313" key="2">
    <source>
        <dbReference type="EMBL" id="KZL35937.1"/>
    </source>
</evidence>
<evidence type="ECO:0000256" key="1">
    <source>
        <dbReference type="SAM" id="MobiDB-lite"/>
    </source>
</evidence>
<protein>
    <submittedName>
        <fullName evidence="2">Uncharacterized protein</fullName>
    </submittedName>
</protein>
<keyword evidence="3" id="KW-1185">Reference proteome</keyword>
<organism evidence="2 3">
    <name type="scientific">Secundilactobacillus collinoides</name>
    <name type="common">Lactobacillus collinoides</name>
    <dbReference type="NCBI Taxonomy" id="33960"/>
    <lineage>
        <taxon>Bacteria</taxon>
        <taxon>Bacillati</taxon>
        <taxon>Bacillota</taxon>
        <taxon>Bacilli</taxon>
        <taxon>Lactobacillales</taxon>
        <taxon>Lactobacillaceae</taxon>
        <taxon>Secundilactobacillus</taxon>
    </lineage>
</organism>
<dbReference type="EMBL" id="JYDC01000102">
    <property type="protein sequence ID" value="KZL35937.1"/>
    <property type="molecule type" value="Genomic_DNA"/>
</dbReference>
<gene>
    <name evidence="2" type="ORF">TY91_14630</name>
</gene>
<sequence length="62" mass="7034">KRNSIAPERPTPTPHQLHGTPWKSKATHTHQYQLHGNATEIQGKIKIPSQRQQGDNSVIQLF</sequence>
<dbReference type="AlphaFoldDB" id="A0A166FXT9"/>
<reference evidence="2 3" key="1">
    <citation type="submission" date="2015-02" db="EMBL/GenBank/DDBJ databases">
        <title>Draft genome sequence of Lactobacillus collinoides CUPV2371 isolated from a natural cider, the first genome sequence of a strain of this species.</title>
        <authorList>
            <person name="Puertas A.I."/>
            <person name="Spano G."/>
            <person name="Capozzi V."/>
            <person name="Lamontanara A."/>
            <person name="Orru L."/>
            <person name="Duenas M.T."/>
        </authorList>
    </citation>
    <scope>NUCLEOTIDE SEQUENCE [LARGE SCALE GENOMIC DNA]</scope>
    <source>
        <strain evidence="2 3">237</strain>
    </source>
</reference>
<comment type="caution">
    <text evidence="2">The sequence shown here is derived from an EMBL/GenBank/DDBJ whole genome shotgun (WGS) entry which is preliminary data.</text>
</comment>
<feature type="region of interest" description="Disordered" evidence="1">
    <location>
        <begin position="1"/>
        <end position="29"/>
    </location>
</feature>
<proteinExistence type="predicted"/>
<evidence type="ECO:0000313" key="3">
    <source>
        <dbReference type="Proteomes" id="UP000076480"/>
    </source>
</evidence>
<feature type="non-terminal residue" evidence="2">
    <location>
        <position position="1"/>
    </location>
</feature>
<name>A0A166FXT9_SECCO</name>